<sequence length="123" mass="13433">MAQHSNRNFVTPAEESESTASAELQKLATAKNIKAISLLIRALDSPLRIEIILALNERPHYVHELVKLVKSSQPLVSQHLKVLKTAGIVDAERQGRQMTYSLAEPLVLDILLLALNAGVDTSG</sequence>
<dbReference type="Gene3D" id="1.10.10.10">
    <property type="entry name" value="Winged helix-like DNA-binding domain superfamily/Winged helix DNA-binding domain"/>
    <property type="match status" value="1"/>
</dbReference>
<feature type="domain" description="HTH arsR-type" evidence="4">
    <location>
        <begin position="28"/>
        <end position="122"/>
    </location>
</feature>
<dbReference type="InterPro" id="IPR001845">
    <property type="entry name" value="HTH_ArsR_DNA-bd_dom"/>
</dbReference>
<gene>
    <name evidence="5" type="ORF">AUP69_13970</name>
</gene>
<evidence type="ECO:0000256" key="2">
    <source>
        <dbReference type="ARBA" id="ARBA00023125"/>
    </source>
</evidence>
<name>A0A0U4WVJ8_CORGT</name>
<comment type="caution">
    <text evidence="5">The sequence shown here is derived from an EMBL/GenBank/DDBJ whole genome shotgun (WGS) entry which is preliminary data.</text>
</comment>
<dbReference type="InterPro" id="IPR051011">
    <property type="entry name" value="Metal_resp_trans_reg"/>
</dbReference>
<protein>
    <submittedName>
        <fullName evidence="5">ArsR family transcriptional regulator</fullName>
    </submittedName>
</protein>
<dbReference type="InterPro" id="IPR011991">
    <property type="entry name" value="ArsR-like_HTH"/>
</dbReference>
<keyword evidence="3" id="KW-0804">Transcription</keyword>
<dbReference type="PANTHER" id="PTHR43132">
    <property type="entry name" value="ARSENICAL RESISTANCE OPERON REPRESSOR ARSR-RELATED"/>
    <property type="match status" value="1"/>
</dbReference>
<dbReference type="CDD" id="cd00090">
    <property type="entry name" value="HTH_ARSR"/>
    <property type="match status" value="1"/>
</dbReference>
<proteinExistence type="predicted"/>
<dbReference type="NCBIfam" id="NF033788">
    <property type="entry name" value="HTH_metalloreg"/>
    <property type="match status" value="1"/>
</dbReference>
<dbReference type="GeneID" id="1020232"/>
<dbReference type="EMBL" id="LOQT01000031">
    <property type="protein sequence ID" value="OKX77120.1"/>
    <property type="molecule type" value="Genomic_DNA"/>
</dbReference>
<keyword evidence="1" id="KW-0805">Transcription regulation</keyword>
<dbReference type="PANTHER" id="PTHR43132:SF6">
    <property type="entry name" value="HTH-TYPE TRANSCRIPTIONAL REPRESSOR CZRA"/>
    <property type="match status" value="1"/>
</dbReference>
<reference evidence="5 6" key="1">
    <citation type="submission" date="2015-12" db="EMBL/GenBank/DDBJ databases">
        <title>Genome sequence of Corynebacterium AS 1.542.</title>
        <authorList>
            <person name="Yang J."/>
            <person name="Yang S."/>
        </authorList>
    </citation>
    <scope>NUCLEOTIDE SEQUENCE [LARGE SCALE GENOMIC DNA]</scope>
    <source>
        <strain evidence="5 6">AS 1.542</strain>
    </source>
</reference>
<evidence type="ECO:0000313" key="5">
    <source>
        <dbReference type="EMBL" id="OKX77120.1"/>
    </source>
</evidence>
<dbReference type="InterPro" id="IPR036390">
    <property type="entry name" value="WH_DNA-bd_sf"/>
</dbReference>
<accession>A0A0U4WVJ8</accession>
<dbReference type="GO" id="GO:0003677">
    <property type="term" value="F:DNA binding"/>
    <property type="evidence" value="ECO:0007669"/>
    <property type="project" value="UniProtKB-KW"/>
</dbReference>
<dbReference type="Proteomes" id="UP000186091">
    <property type="component" value="Unassembled WGS sequence"/>
</dbReference>
<evidence type="ECO:0000256" key="3">
    <source>
        <dbReference type="ARBA" id="ARBA00023163"/>
    </source>
</evidence>
<dbReference type="SUPFAM" id="SSF46785">
    <property type="entry name" value="Winged helix' DNA-binding domain"/>
    <property type="match status" value="1"/>
</dbReference>
<evidence type="ECO:0000313" key="6">
    <source>
        <dbReference type="Proteomes" id="UP000186091"/>
    </source>
</evidence>
<dbReference type="RefSeq" id="WP_003857049.1">
    <property type="nucleotide sequence ID" value="NZ_AP022856.1"/>
</dbReference>
<keyword evidence="2" id="KW-0238">DNA-binding</keyword>
<dbReference type="AlphaFoldDB" id="A0A0U4WVJ8"/>
<dbReference type="GO" id="GO:0003700">
    <property type="term" value="F:DNA-binding transcription factor activity"/>
    <property type="evidence" value="ECO:0007669"/>
    <property type="project" value="InterPro"/>
</dbReference>
<dbReference type="InterPro" id="IPR036388">
    <property type="entry name" value="WH-like_DNA-bd_sf"/>
</dbReference>
<organism evidence="5 6">
    <name type="scientific">Corynebacterium glutamicum</name>
    <name type="common">Brevibacterium saccharolyticum</name>
    <dbReference type="NCBI Taxonomy" id="1718"/>
    <lineage>
        <taxon>Bacteria</taxon>
        <taxon>Bacillati</taxon>
        <taxon>Actinomycetota</taxon>
        <taxon>Actinomycetes</taxon>
        <taxon>Mycobacteriales</taxon>
        <taxon>Corynebacteriaceae</taxon>
        <taxon>Corynebacterium</taxon>
    </lineage>
</organism>
<dbReference type="Pfam" id="PF01022">
    <property type="entry name" value="HTH_5"/>
    <property type="match status" value="1"/>
</dbReference>
<dbReference type="KEGG" id="cgx:SB89_10560"/>
<evidence type="ECO:0000259" key="4">
    <source>
        <dbReference type="PROSITE" id="PS50987"/>
    </source>
</evidence>
<evidence type="ECO:0000256" key="1">
    <source>
        <dbReference type="ARBA" id="ARBA00023015"/>
    </source>
</evidence>
<dbReference type="SMART" id="SM00418">
    <property type="entry name" value="HTH_ARSR"/>
    <property type="match status" value="1"/>
</dbReference>
<dbReference type="PRINTS" id="PR00778">
    <property type="entry name" value="HTHARSR"/>
</dbReference>
<dbReference type="PROSITE" id="PS50987">
    <property type="entry name" value="HTH_ARSR_2"/>
    <property type="match status" value="1"/>
</dbReference>